<evidence type="ECO:0008006" key="4">
    <source>
        <dbReference type="Google" id="ProtNLM"/>
    </source>
</evidence>
<evidence type="ECO:0000256" key="1">
    <source>
        <dbReference type="SAM" id="MobiDB-lite"/>
    </source>
</evidence>
<feature type="region of interest" description="Disordered" evidence="1">
    <location>
        <begin position="291"/>
        <end position="312"/>
    </location>
</feature>
<reference evidence="3" key="1">
    <citation type="journal article" date="2019" name="Nat. Commun.">
        <title>Expansion of phycobilisome linker gene families in mesophilic red algae.</title>
        <authorList>
            <person name="Lee J."/>
            <person name="Kim D."/>
            <person name="Bhattacharya D."/>
            <person name="Yoon H.S."/>
        </authorList>
    </citation>
    <scope>NUCLEOTIDE SEQUENCE [LARGE SCALE GENOMIC DNA]</scope>
    <source>
        <strain evidence="3">CCMP 1328</strain>
    </source>
</reference>
<feature type="region of interest" description="Disordered" evidence="1">
    <location>
        <begin position="1"/>
        <end position="26"/>
    </location>
</feature>
<evidence type="ECO:0000313" key="3">
    <source>
        <dbReference type="Proteomes" id="UP000324585"/>
    </source>
</evidence>
<dbReference type="AlphaFoldDB" id="A0A5J4YKW0"/>
<evidence type="ECO:0000313" key="2">
    <source>
        <dbReference type="EMBL" id="KAA8491612.1"/>
    </source>
</evidence>
<keyword evidence="3" id="KW-1185">Reference proteome</keyword>
<accession>A0A5J4YKW0</accession>
<feature type="compositionally biased region" description="Low complexity" evidence="1">
    <location>
        <begin position="10"/>
        <end position="26"/>
    </location>
</feature>
<name>A0A5J4YKW0_PORPP</name>
<organism evidence="2 3">
    <name type="scientific">Porphyridium purpureum</name>
    <name type="common">Red alga</name>
    <name type="synonym">Porphyridium cruentum</name>
    <dbReference type="NCBI Taxonomy" id="35688"/>
    <lineage>
        <taxon>Eukaryota</taxon>
        <taxon>Rhodophyta</taxon>
        <taxon>Bangiophyceae</taxon>
        <taxon>Porphyridiales</taxon>
        <taxon>Porphyridiaceae</taxon>
        <taxon>Porphyridium</taxon>
    </lineage>
</organism>
<sequence length="348" mass="38296">MSSHESEQNPAAASGAPAGSGPTAEAGFNTQSVAAQMNRIMESVQTLAAQIEAGGVGIAAPHLGGGARPGSSAEMDERVLGMGAAPPEPPHYEMANTMHVRNNLERQKTWREEFEDLRISEEGSADFLLVRSKLEKLIATTPPFGPNREILILDWMQYAFEGTAKRFLWQLVQRFPTELPLRIPDRMQQRFYNHVHATDLKMQWESLRMGEREGVRAFGNRVADLATCQTVLFTDKDIKMRFLSGLPAALQEWSLMVGASFAEAVSVVRKNALKIAKQRGVRTTLDEVNDDVGYQQETRPSGPRADGVSTSTWLPKGVVAPHAPAQPLMYSQVHQSRQSGQMRGSGSR</sequence>
<dbReference type="EMBL" id="VRMN01000012">
    <property type="protein sequence ID" value="KAA8491612.1"/>
    <property type="molecule type" value="Genomic_DNA"/>
</dbReference>
<comment type="caution">
    <text evidence="2">The sequence shown here is derived from an EMBL/GenBank/DDBJ whole genome shotgun (WGS) entry which is preliminary data.</text>
</comment>
<dbReference type="Proteomes" id="UP000324585">
    <property type="component" value="Unassembled WGS sequence"/>
</dbReference>
<gene>
    <name evidence="2" type="ORF">FVE85_9659</name>
</gene>
<protein>
    <recommendedName>
        <fullName evidence="4">Retrotransposon gag domain-containing protein</fullName>
    </recommendedName>
</protein>
<proteinExistence type="predicted"/>